<reference evidence="4" key="1">
    <citation type="journal article" date="2010" name="Nature">
        <title>The Amphimedon queenslandica genome and the evolution of animal complexity.</title>
        <authorList>
            <person name="Srivastava M."/>
            <person name="Simakov O."/>
            <person name="Chapman J."/>
            <person name="Fahey B."/>
            <person name="Gauthier M.E."/>
            <person name="Mitros T."/>
            <person name="Richards G.S."/>
            <person name="Conaco C."/>
            <person name="Dacre M."/>
            <person name="Hellsten U."/>
            <person name="Larroux C."/>
            <person name="Putnam N.H."/>
            <person name="Stanke M."/>
            <person name="Adamska M."/>
            <person name="Darling A."/>
            <person name="Degnan S.M."/>
            <person name="Oakley T.H."/>
            <person name="Plachetzki D.C."/>
            <person name="Zhai Y."/>
            <person name="Adamski M."/>
            <person name="Calcino A."/>
            <person name="Cummins S.F."/>
            <person name="Goodstein D.M."/>
            <person name="Harris C."/>
            <person name="Jackson D.J."/>
            <person name="Leys S.P."/>
            <person name="Shu S."/>
            <person name="Woodcroft B.J."/>
            <person name="Vervoort M."/>
            <person name="Kosik K.S."/>
            <person name="Manning G."/>
            <person name="Degnan B.M."/>
            <person name="Rokhsar D.S."/>
        </authorList>
    </citation>
    <scope>NUCLEOTIDE SEQUENCE [LARGE SCALE GENOMIC DNA]</scope>
</reference>
<sequence length="970" mass="109276">MSVIECTHTMISKWSFDVVPFNLYTNKLQEIILETADHFYLEDCSAEVQSQPQNNEKLQQLTEKQESQLKEVELQLEYLQKMVQKTQEELKASEQELKKLNLEEIKKKAMIELLQNSFQNQCNQQHDPSFRKQLASFFSFDQKKKRSGVKIEELVEKSMNKYLREYGLLMPEVKSCREVAVQCDYLIRQTDLFDSSVTIAGQERFHLNENSSSFYWEEFGFKLQCPCGAVSEDTEVTVKAIVKGCFDLPRGTELVSAVYAISVSKALLKPLVIELEHCVDLRNTSQTDCLKFVRAPLKPPNAYQFSIVEGGSFSVGNRYGCIERDEFCALGIAHVAEMSNGETTNGGGNEGGTQTQGTNNDSQEQANGDTQTPSDSENEARENSEEASPSIINTPPNDAMESIEPNSHNHDYSTPRADNNAPSGDMLYTGLLYYEQKEVGYRRIRYWYSVVRDLQVLKQYLKKRQASNVEHDDVADLFKFIQPNGTLQLILKPPQRESGWTVDPDREPMELYQSRVDLFPSDPSYATCSLSVYAKPGTAQEPLHCSIELIGIDPSRIVYINASPPPPSSMIDSTTGSNSSTASISQTRRETEEGTCRSDIAYGVMTECTGMIKERLDLNTLVDKYGSIERIQFSLYGIVAEMSNGNNSNGESTPSDTDSEYGTPTGSDNDDDPPKASGHVSDSTELLCKQPAGTSPHSPLQNGTILPGEVLYTGMLYHLQRDVATWTTKYTVVRDLEVLRKYLRDNFPHAEQDDIDAFKFKQPEGILQLQLDFQQQPVGWSVHPRKDPMELHQSLVDKFDPLYSSFSMSVYAKPVAQDPLHFPIKLTGINPEMIIYINRSPPSSNSSTSRSSTRHSITEASLREKDFEPHKAAEVMRKHIPLIIRSQISLTTFAIKALSRQIINRQERDDITDTSTGESTDKRMNKLLELVAVAIQFKGAVFGDFLNILREENNVRADTLVSMLVEAYEI</sequence>
<proteinExistence type="predicted"/>
<name>A0AAN0J2L1_AMPQE</name>
<evidence type="ECO:0008006" key="5">
    <source>
        <dbReference type="Google" id="ProtNLM"/>
    </source>
</evidence>
<feature type="region of interest" description="Disordered" evidence="2">
    <location>
        <begin position="840"/>
        <end position="862"/>
    </location>
</feature>
<reference evidence="3" key="2">
    <citation type="submission" date="2024-06" db="UniProtKB">
        <authorList>
            <consortium name="EnsemblMetazoa"/>
        </authorList>
    </citation>
    <scope>IDENTIFICATION</scope>
</reference>
<feature type="coiled-coil region" evidence="1">
    <location>
        <begin position="55"/>
        <end position="103"/>
    </location>
</feature>
<feature type="compositionally biased region" description="Polar residues" evidence="2">
    <location>
        <begin position="651"/>
        <end position="667"/>
    </location>
</feature>
<feature type="region of interest" description="Disordered" evidence="2">
    <location>
        <begin position="340"/>
        <end position="421"/>
    </location>
</feature>
<evidence type="ECO:0000256" key="2">
    <source>
        <dbReference type="SAM" id="MobiDB-lite"/>
    </source>
</evidence>
<evidence type="ECO:0000313" key="3">
    <source>
        <dbReference type="EnsemblMetazoa" id="XP_019850961.1"/>
    </source>
</evidence>
<feature type="compositionally biased region" description="Polar residues" evidence="2">
    <location>
        <begin position="361"/>
        <end position="373"/>
    </location>
</feature>
<feature type="region of interest" description="Disordered" evidence="2">
    <location>
        <begin position="646"/>
        <end position="683"/>
    </location>
</feature>
<dbReference type="RefSeq" id="XP_019850961.1">
    <property type="nucleotide sequence ID" value="XM_019995402.1"/>
</dbReference>
<dbReference type="GeneID" id="109581346"/>
<feature type="compositionally biased region" description="Polar residues" evidence="2">
    <location>
        <begin position="570"/>
        <end position="586"/>
    </location>
</feature>
<organism evidence="3 4">
    <name type="scientific">Amphimedon queenslandica</name>
    <name type="common">Sponge</name>
    <dbReference type="NCBI Taxonomy" id="400682"/>
    <lineage>
        <taxon>Eukaryota</taxon>
        <taxon>Metazoa</taxon>
        <taxon>Porifera</taxon>
        <taxon>Demospongiae</taxon>
        <taxon>Heteroscleromorpha</taxon>
        <taxon>Haplosclerida</taxon>
        <taxon>Niphatidae</taxon>
        <taxon>Amphimedon</taxon>
    </lineage>
</organism>
<feature type="compositionally biased region" description="Low complexity" evidence="2">
    <location>
        <begin position="840"/>
        <end position="851"/>
    </location>
</feature>
<accession>A0AAN0J2L1</accession>
<dbReference type="Proteomes" id="UP000007879">
    <property type="component" value="Unassembled WGS sequence"/>
</dbReference>
<evidence type="ECO:0000256" key="1">
    <source>
        <dbReference type="SAM" id="Coils"/>
    </source>
</evidence>
<dbReference type="EnsemblMetazoa" id="XM_019995402.1">
    <property type="protein sequence ID" value="XP_019850961.1"/>
    <property type="gene ID" value="LOC109581346"/>
</dbReference>
<dbReference type="KEGG" id="aqu:109581346"/>
<evidence type="ECO:0000313" key="4">
    <source>
        <dbReference type="Proteomes" id="UP000007879"/>
    </source>
</evidence>
<keyword evidence="4" id="KW-1185">Reference proteome</keyword>
<dbReference type="AlphaFoldDB" id="A0AAN0J2L1"/>
<feature type="region of interest" description="Disordered" evidence="2">
    <location>
        <begin position="563"/>
        <end position="595"/>
    </location>
</feature>
<protein>
    <recommendedName>
        <fullName evidence="5">ZU5 domain-containing protein</fullName>
    </recommendedName>
</protein>
<keyword evidence="1" id="KW-0175">Coiled coil</keyword>